<dbReference type="RefSeq" id="WP_116880300.1">
    <property type="nucleotide sequence ID" value="NZ_QURB01000002.1"/>
</dbReference>
<dbReference type="CDD" id="cd00761">
    <property type="entry name" value="Glyco_tranf_GTA_type"/>
    <property type="match status" value="1"/>
</dbReference>
<feature type="domain" description="Glycosyltransferase 2-like" evidence="1">
    <location>
        <begin position="3"/>
        <end position="121"/>
    </location>
</feature>
<name>A0A3E1F0J0_9FLAO</name>
<keyword evidence="2" id="KW-0808">Transferase</keyword>
<evidence type="ECO:0000313" key="3">
    <source>
        <dbReference type="Proteomes" id="UP000257127"/>
    </source>
</evidence>
<dbReference type="PANTHER" id="PTHR22916:SF3">
    <property type="entry name" value="UDP-GLCNAC:BETAGAL BETA-1,3-N-ACETYLGLUCOSAMINYLTRANSFERASE-LIKE PROTEIN 1"/>
    <property type="match status" value="1"/>
</dbReference>
<dbReference type="Gene3D" id="3.90.550.10">
    <property type="entry name" value="Spore Coat Polysaccharide Biosynthesis Protein SpsA, Chain A"/>
    <property type="match status" value="1"/>
</dbReference>
<dbReference type="Pfam" id="PF00535">
    <property type="entry name" value="Glycos_transf_2"/>
    <property type="match status" value="1"/>
</dbReference>
<evidence type="ECO:0000259" key="1">
    <source>
        <dbReference type="Pfam" id="PF00535"/>
    </source>
</evidence>
<comment type="caution">
    <text evidence="2">The sequence shown here is derived from an EMBL/GenBank/DDBJ whole genome shotgun (WGS) entry which is preliminary data.</text>
</comment>
<protein>
    <submittedName>
        <fullName evidence="2">Glycosyltransferase family 2 protein</fullName>
    </submittedName>
</protein>
<dbReference type="EMBL" id="QURB01000002">
    <property type="protein sequence ID" value="RFC55320.1"/>
    <property type="molecule type" value="Genomic_DNA"/>
</dbReference>
<dbReference type="OrthoDB" id="6307329at2"/>
<dbReference type="PANTHER" id="PTHR22916">
    <property type="entry name" value="GLYCOSYLTRANSFERASE"/>
    <property type="match status" value="1"/>
</dbReference>
<dbReference type="AlphaFoldDB" id="A0A3E1F0J0"/>
<sequence>MFSVVIPLYNKEQSITETIQSVLNQSFQEFEIIVVNDGSKDRSVEVVKQIKDQRIRLVDQKNQGVSAARNKGIKEARNEWIAFLDGDDIWNDDHLATFVDLIQRYKDHYIFTSSFVYSIPREQHVNRPEVKDYVVDNYFKASLTEHLMWTSVVVVHKKCLVDDLFCEDFVRGEDIDLWVRLAQKYKIVKSNHVTAEYKIEAENRSDVNTVDIRKTFFRDVNLSKMKDKYQKQYFRKLMYTKLKHYAVKKEWGNLFYLIKKYI</sequence>
<accession>A0A3E1F0J0</accession>
<evidence type="ECO:0000313" key="2">
    <source>
        <dbReference type="EMBL" id="RFC55320.1"/>
    </source>
</evidence>
<reference evidence="2 3" key="1">
    <citation type="submission" date="2018-08" db="EMBL/GenBank/DDBJ databases">
        <title>The draft genome squence of Brumimicrobium sp. N62.</title>
        <authorList>
            <person name="Du Z.-J."/>
            <person name="Luo H.-R."/>
        </authorList>
    </citation>
    <scope>NUCLEOTIDE SEQUENCE [LARGE SCALE GENOMIC DNA]</scope>
    <source>
        <strain evidence="2 3">N62</strain>
    </source>
</reference>
<dbReference type="Proteomes" id="UP000257127">
    <property type="component" value="Unassembled WGS sequence"/>
</dbReference>
<organism evidence="2 3">
    <name type="scientific">Brumimicrobium aurantiacum</name>
    <dbReference type="NCBI Taxonomy" id="1737063"/>
    <lineage>
        <taxon>Bacteria</taxon>
        <taxon>Pseudomonadati</taxon>
        <taxon>Bacteroidota</taxon>
        <taxon>Flavobacteriia</taxon>
        <taxon>Flavobacteriales</taxon>
        <taxon>Crocinitomicaceae</taxon>
        <taxon>Brumimicrobium</taxon>
    </lineage>
</organism>
<dbReference type="InterPro" id="IPR029044">
    <property type="entry name" value="Nucleotide-diphossugar_trans"/>
</dbReference>
<keyword evidence="3" id="KW-1185">Reference proteome</keyword>
<proteinExistence type="predicted"/>
<dbReference type="SUPFAM" id="SSF53448">
    <property type="entry name" value="Nucleotide-diphospho-sugar transferases"/>
    <property type="match status" value="1"/>
</dbReference>
<dbReference type="GO" id="GO:0016758">
    <property type="term" value="F:hexosyltransferase activity"/>
    <property type="evidence" value="ECO:0007669"/>
    <property type="project" value="UniProtKB-ARBA"/>
</dbReference>
<dbReference type="InterPro" id="IPR001173">
    <property type="entry name" value="Glyco_trans_2-like"/>
</dbReference>
<gene>
    <name evidence="2" type="ORF">DXU93_05725</name>
</gene>